<dbReference type="STRING" id="857566.A0A1E3PGM6"/>
<evidence type="ECO:0000256" key="6">
    <source>
        <dbReference type="ARBA" id="ARBA00022917"/>
    </source>
</evidence>
<dbReference type="CDD" id="cd00779">
    <property type="entry name" value="ProRS_core_prok"/>
    <property type="match status" value="1"/>
</dbReference>
<protein>
    <recommendedName>
        <fullName evidence="2">proline--tRNA ligase</fullName>
        <ecNumber evidence="2">6.1.1.15</ecNumber>
    </recommendedName>
    <alternativeName>
        <fullName evidence="8">Prolyl-tRNA synthetase</fullName>
    </alternativeName>
</protein>
<dbReference type="PANTHER" id="PTHR42753">
    <property type="entry name" value="MITOCHONDRIAL RIBOSOME PROTEIN L39/PROLYL-TRNA LIGASE FAMILY MEMBER"/>
    <property type="match status" value="1"/>
</dbReference>
<dbReference type="GO" id="GO:0006433">
    <property type="term" value="P:prolyl-tRNA aminoacylation"/>
    <property type="evidence" value="ECO:0007669"/>
    <property type="project" value="InterPro"/>
</dbReference>
<sequence length="559" mass="62448">MNALRSTRGFAAKIVVPKRSYNIDRLSKVYIPSGGKIASKEDTSNDLLTRAGYIRSSHSGLTQMLPLGLMVQKNIENLVHKHMKLIGGSEVSLCLLSPAELWQKTGRFDNDEVFKLQDFHGSGYVLSPTHEEEITNLIKSDVVSYRSLPVRTYQIGRKFRDEKRPRGGLLRGKEFIMKDMYTFDRTKEEALKTYDNVVDAYNELFHEIGVRFVQAQAHSGDIGGNKSHEFHFLNDHGSDTILTCTNLDDCGYAANIEVAKPGIDEKNRVHFDESAGDHIEFSVSKDGLTLYEIYIPRNRSFNRLSLNTDIFPDIDPTMNSSKQALHKYKTSESQGANVEKQTIRVIDSHIEMTSVAFNGSPITIINATLAIPNDPCPVCATSHLQESNAIEIGHTFYLGTKYSKPLSATYVPPSGKSAIDIEMGCFGIGITRLIAAITEAKRDSAGLVWPRIIAPWEIVLIAKNNVFKDLDGGADKLGKELTNKLQKQGLRVVFDDREDKSLGWKLKDSKLLGFPVTIIVNENYLTNGTVEVQWRESGEKESIVLVDENGNVNEKLLNF</sequence>
<gene>
    <name evidence="11" type="ORF">NADFUDRAFT_52221</name>
</gene>
<keyword evidence="6" id="KW-0648">Protein biosynthesis</keyword>
<proteinExistence type="inferred from homology"/>
<dbReference type="InterPro" id="IPR004154">
    <property type="entry name" value="Anticodon-bd"/>
</dbReference>
<dbReference type="Gene3D" id="3.30.930.10">
    <property type="entry name" value="Bira Bifunctional Protein, Domain 2"/>
    <property type="match status" value="2"/>
</dbReference>
<organism evidence="11 12">
    <name type="scientific">Nadsonia fulvescens var. elongata DSM 6958</name>
    <dbReference type="NCBI Taxonomy" id="857566"/>
    <lineage>
        <taxon>Eukaryota</taxon>
        <taxon>Fungi</taxon>
        <taxon>Dikarya</taxon>
        <taxon>Ascomycota</taxon>
        <taxon>Saccharomycotina</taxon>
        <taxon>Dipodascomycetes</taxon>
        <taxon>Dipodascales</taxon>
        <taxon>Dipodascales incertae sedis</taxon>
        <taxon>Nadsonia</taxon>
    </lineage>
</organism>
<dbReference type="Proteomes" id="UP000095009">
    <property type="component" value="Unassembled WGS sequence"/>
</dbReference>
<dbReference type="Pfam" id="PF03129">
    <property type="entry name" value="HGTP_anticodon"/>
    <property type="match status" value="1"/>
</dbReference>
<dbReference type="InterPro" id="IPR045864">
    <property type="entry name" value="aa-tRNA-synth_II/BPL/LPL"/>
</dbReference>
<dbReference type="InterPro" id="IPR050062">
    <property type="entry name" value="Pro-tRNA_synthetase"/>
</dbReference>
<dbReference type="InterPro" id="IPR036621">
    <property type="entry name" value="Anticodon-bd_dom_sf"/>
</dbReference>
<dbReference type="EC" id="6.1.1.15" evidence="2"/>
<evidence type="ECO:0000256" key="9">
    <source>
        <dbReference type="ARBA" id="ARBA00047671"/>
    </source>
</evidence>
<dbReference type="Pfam" id="PF00587">
    <property type="entry name" value="tRNA-synt_2b"/>
    <property type="match status" value="1"/>
</dbReference>
<dbReference type="GO" id="GO:0005524">
    <property type="term" value="F:ATP binding"/>
    <property type="evidence" value="ECO:0007669"/>
    <property type="project" value="UniProtKB-KW"/>
</dbReference>
<keyword evidence="3" id="KW-0436">Ligase</keyword>
<evidence type="ECO:0000256" key="3">
    <source>
        <dbReference type="ARBA" id="ARBA00022598"/>
    </source>
</evidence>
<name>A0A1E3PGM6_9ASCO</name>
<keyword evidence="4" id="KW-0547">Nucleotide-binding</keyword>
<dbReference type="SUPFAM" id="SSF55681">
    <property type="entry name" value="Class II aaRS and biotin synthetases"/>
    <property type="match status" value="1"/>
</dbReference>
<comment type="similarity">
    <text evidence="1">Belongs to the class-II aminoacyl-tRNA synthetase family.</text>
</comment>
<accession>A0A1E3PGM6</accession>
<reference evidence="11 12" key="1">
    <citation type="journal article" date="2016" name="Proc. Natl. Acad. Sci. U.S.A.">
        <title>Comparative genomics of biotechnologically important yeasts.</title>
        <authorList>
            <person name="Riley R."/>
            <person name="Haridas S."/>
            <person name="Wolfe K.H."/>
            <person name="Lopes M.R."/>
            <person name="Hittinger C.T."/>
            <person name="Goeker M."/>
            <person name="Salamov A.A."/>
            <person name="Wisecaver J.H."/>
            <person name="Long T.M."/>
            <person name="Calvey C.H."/>
            <person name="Aerts A.L."/>
            <person name="Barry K.W."/>
            <person name="Choi C."/>
            <person name="Clum A."/>
            <person name="Coughlan A.Y."/>
            <person name="Deshpande S."/>
            <person name="Douglass A.P."/>
            <person name="Hanson S.J."/>
            <person name="Klenk H.-P."/>
            <person name="LaButti K.M."/>
            <person name="Lapidus A."/>
            <person name="Lindquist E.A."/>
            <person name="Lipzen A.M."/>
            <person name="Meier-Kolthoff J.P."/>
            <person name="Ohm R.A."/>
            <person name="Otillar R.P."/>
            <person name="Pangilinan J.L."/>
            <person name="Peng Y."/>
            <person name="Rokas A."/>
            <person name="Rosa C.A."/>
            <person name="Scheuner C."/>
            <person name="Sibirny A.A."/>
            <person name="Slot J.C."/>
            <person name="Stielow J.B."/>
            <person name="Sun H."/>
            <person name="Kurtzman C.P."/>
            <person name="Blackwell M."/>
            <person name="Grigoriev I.V."/>
            <person name="Jeffries T.W."/>
        </authorList>
    </citation>
    <scope>NUCLEOTIDE SEQUENCE [LARGE SCALE GENOMIC DNA]</scope>
    <source>
        <strain evidence="11 12">DSM 6958</strain>
    </source>
</reference>
<evidence type="ECO:0000256" key="5">
    <source>
        <dbReference type="ARBA" id="ARBA00022840"/>
    </source>
</evidence>
<dbReference type="PRINTS" id="PR01046">
    <property type="entry name" value="TRNASYNTHPRO"/>
</dbReference>
<feature type="domain" description="Aminoacyl-transfer RNA synthetases class-II family profile" evidence="10">
    <location>
        <begin position="68"/>
        <end position="450"/>
    </location>
</feature>
<evidence type="ECO:0000256" key="4">
    <source>
        <dbReference type="ARBA" id="ARBA00022741"/>
    </source>
</evidence>
<evidence type="ECO:0000313" key="11">
    <source>
        <dbReference type="EMBL" id="ODQ64586.1"/>
    </source>
</evidence>
<comment type="catalytic activity">
    <reaction evidence="9">
        <text>tRNA(Pro) + L-proline + ATP = L-prolyl-tRNA(Pro) + AMP + diphosphate</text>
        <dbReference type="Rhea" id="RHEA:14305"/>
        <dbReference type="Rhea" id="RHEA-COMP:9700"/>
        <dbReference type="Rhea" id="RHEA-COMP:9702"/>
        <dbReference type="ChEBI" id="CHEBI:30616"/>
        <dbReference type="ChEBI" id="CHEBI:33019"/>
        <dbReference type="ChEBI" id="CHEBI:60039"/>
        <dbReference type="ChEBI" id="CHEBI:78442"/>
        <dbReference type="ChEBI" id="CHEBI:78532"/>
        <dbReference type="ChEBI" id="CHEBI:456215"/>
        <dbReference type="EC" id="6.1.1.15"/>
    </reaction>
</comment>
<dbReference type="PROSITE" id="PS50862">
    <property type="entry name" value="AA_TRNA_LIGASE_II"/>
    <property type="match status" value="1"/>
</dbReference>
<keyword evidence="5" id="KW-0067">ATP-binding</keyword>
<keyword evidence="12" id="KW-1185">Reference proteome</keyword>
<dbReference type="SUPFAM" id="SSF52954">
    <property type="entry name" value="Class II aaRS ABD-related"/>
    <property type="match status" value="1"/>
</dbReference>
<dbReference type="PANTHER" id="PTHR42753:SF2">
    <property type="entry name" value="PROLINE--TRNA LIGASE"/>
    <property type="match status" value="1"/>
</dbReference>
<evidence type="ECO:0000256" key="8">
    <source>
        <dbReference type="ARBA" id="ARBA00029731"/>
    </source>
</evidence>
<evidence type="ECO:0000259" key="10">
    <source>
        <dbReference type="PROSITE" id="PS50862"/>
    </source>
</evidence>
<evidence type="ECO:0000313" key="12">
    <source>
        <dbReference type="Proteomes" id="UP000095009"/>
    </source>
</evidence>
<evidence type="ECO:0000256" key="7">
    <source>
        <dbReference type="ARBA" id="ARBA00023146"/>
    </source>
</evidence>
<dbReference type="InterPro" id="IPR002314">
    <property type="entry name" value="aa-tRNA-synt_IIb"/>
</dbReference>
<dbReference type="GO" id="GO:0005739">
    <property type="term" value="C:mitochondrion"/>
    <property type="evidence" value="ECO:0007669"/>
    <property type="project" value="TreeGrafter"/>
</dbReference>
<dbReference type="EMBL" id="KV454411">
    <property type="protein sequence ID" value="ODQ64586.1"/>
    <property type="molecule type" value="Genomic_DNA"/>
</dbReference>
<dbReference type="OrthoDB" id="10267474at2759"/>
<dbReference type="InterPro" id="IPR002316">
    <property type="entry name" value="Pro-tRNA-ligase_IIa"/>
</dbReference>
<dbReference type="GO" id="GO:0004827">
    <property type="term" value="F:proline-tRNA ligase activity"/>
    <property type="evidence" value="ECO:0007669"/>
    <property type="project" value="UniProtKB-EC"/>
</dbReference>
<dbReference type="Gene3D" id="3.40.50.800">
    <property type="entry name" value="Anticodon-binding domain"/>
    <property type="match status" value="1"/>
</dbReference>
<dbReference type="InterPro" id="IPR006195">
    <property type="entry name" value="aa-tRNA-synth_II"/>
</dbReference>
<evidence type="ECO:0000256" key="2">
    <source>
        <dbReference type="ARBA" id="ARBA00012831"/>
    </source>
</evidence>
<dbReference type="AlphaFoldDB" id="A0A1E3PGM6"/>
<keyword evidence="7 11" id="KW-0030">Aminoacyl-tRNA synthetase</keyword>
<dbReference type="InterPro" id="IPR033730">
    <property type="entry name" value="ProRS_core_prok"/>
</dbReference>
<evidence type="ECO:0000256" key="1">
    <source>
        <dbReference type="ARBA" id="ARBA00008226"/>
    </source>
</evidence>